<sequence length="64" mass="7050">MGALPQVPGASALSGDNPLQENSEATPTQCSLRCQEPPTLDYMHLHKAVPLYMYHFLQSLVVPR</sequence>
<comment type="caution">
    <text evidence="2">The sequence shown here is derived from an EMBL/GenBank/DDBJ whole genome shotgun (WGS) entry which is preliminary data.</text>
</comment>
<keyword evidence="3" id="KW-1185">Reference proteome</keyword>
<organism evidence="2 3">
    <name type="scientific">Portunus trituberculatus</name>
    <name type="common">Swimming crab</name>
    <name type="synonym">Neptunus trituberculatus</name>
    <dbReference type="NCBI Taxonomy" id="210409"/>
    <lineage>
        <taxon>Eukaryota</taxon>
        <taxon>Metazoa</taxon>
        <taxon>Ecdysozoa</taxon>
        <taxon>Arthropoda</taxon>
        <taxon>Crustacea</taxon>
        <taxon>Multicrustacea</taxon>
        <taxon>Malacostraca</taxon>
        <taxon>Eumalacostraca</taxon>
        <taxon>Eucarida</taxon>
        <taxon>Decapoda</taxon>
        <taxon>Pleocyemata</taxon>
        <taxon>Brachyura</taxon>
        <taxon>Eubrachyura</taxon>
        <taxon>Portunoidea</taxon>
        <taxon>Portunidae</taxon>
        <taxon>Portuninae</taxon>
        <taxon>Portunus</taxon>
    </lineage>
</organism>
<dbReference type="AlphaFoldDB" id="A0A5B7GYQ1"/>
<evidence type="ECO:0000313" key="2">
    <source>
        <dbReference type="EMBL" id="MPC62699.1"/>
    </source>
</evidence>
<protein>
    <submittedName>
        <fullName evidence="2">Uncharacterized protein</fullName>
    </submittedName>
</protein>
<dbReference type="Proteomes" id="UP000324222">
    <property type="component" value="Unassembled WGS sequence"/>
</dbReference>
<evidence type="ECO:0000256" key="1">
    <source>
        <dbReference type="SAM" id="MobiDB-lite"/>
    </source>
</evidence>
<reference evidence="2 3" key="1">
    <citation type="submission" date="2019-05" db="EMBL/GenBank/DDBJ databases">
        <title>Another draft genome of Portunus trituberculatus and its Hox gene families provides insights of decapod evolution.</title>
        <authorList>
            <person name="Jeong J.-H."/>
            <person name="Song I."/>
            <person name="Kim S."/>
            <person name="Choi T."/>
            <person name="Kim D."/>
            <person name="Ryu S."/>
            <person name="Kim W."/>
        </authorList>
    </citation>
    <scope>NUCLEOTIDE SEQUENCE [LARGE SCALE GENOMIC DNA]</scope>
    <source>
        <tissue evidence="2">Muscle</tissue>
    </source>
</reference>
<evidence type="ECO:0000313" key="3">
    <source>
        <dbReference type="Proteomes" id="UP000324222"/>
    </source>
</evidence>
<feature type="region of interest" description="Disordered" evidence="1">
    <location>
        <begin position="1"/>
        <end position="32"/>
    </location>
</feature>
<name>A0A5B7GYQ1_PORTR</name>
<gene>
    <name evidence="2" type="ORF">E2C01_056788</name>
</gene>
<feature type="compositionally biased region" description="Polar residues" evidence="1">
    <location>
        <begin position="17"/>
        <end position="32"/>
    </location>
</feature>
<dbReference type="EMBL" id="VSRR010019965">
    <property type="protein sequence ID" value="MPC62699.1"/>
    <property type="molecule type" value="Genomic_DNA"/>
</dbReference>
<accession>A0A5B7GYQ1</accession>
<proteinExistence type="predicted"/>